<reference evidence="3 4" key="1">
    <citation type="submission" date="2019-11" db="EMBL/GenBank/DDBJ databases">
        <title>Draft genome sequences of five Paenibacillus species of dairy origin.</title>
        <authorList>
            <person name="Olajide A.M."/>
            <person name="Chen S."/>
            <person name="Lapointe G."/>
        </authorList>
    </citation>
    <scope>NUCLEOTIDE SEQUENCE [LARGE SCALE GENOMIC DNA]</scope>
    <source>
        <strain evidence="3 4">12CR55</strain>
    </source>
</reference>
<dbReference type="GO" id="GO:0005524">
    <property type="term" value="F:ATP binding"/>
    <property type="evidence" value="ECO:0007669"/>
    <property type="project" value="UniProtKB-UniRule"/>
</dbReference>
<name>A0A7X2Z393_9BACL</name>
<evidence type="ECO:0000259" key="2">
    <source>
        <dbReference type="PROSITE" id="PS50975"/>
    </source>
</evidence>
<dbReference type="Proteomes" id="UP000447876">
    <property type="component" value="Unassembled WGS sequence"/>
</dbReference>
<dbReference type="InterPro" id="IPR011761">
    <property type="entry name" value="ATP-grasp"/>
</dbReference>
<dbReference type="PROSITE" id="PS50975">
    <property type="entry name" value="ATP_GRASP"/>
    <property type="match status" value="1"/>
</dbReference>
<dbReference type="Gene3D" id="3.30.470.20">
    <property type="entry name" value="ATP-grasp fold, B domain"/>
    <property type="match status" value="1"/>
</dbReference>
<proteinExistence type="predicted"/>
<dbReference type="RefSeq" id="WP_155612067.1">
    <property type="nucleotide sequence ID" value="NZ_WNZW01000007.1"/>
</dbReference>
<sequence length="388" mass="43803">MPILVVNPMNDVHCRHMVTMLRERGIEYKELGSPKLNDYAAVNGELIYNGEPLRRLRSVYFRSIMTHNPNQLAGGTAADRYNNQLQFSAQVEAVRGWMHALHEEGARVINAPSNSSKYYQLNALHRLGIPLPRTCITSNPKIARNFISEVKGAVCKPLPGGSYCQKVTPELLEQLDAISNEPAIFQEEIPGDDIRVNMLAGQMISAHKIIKSNPDILDYRTDPEYHSGEVQYESVDLPEGVVSFCAKAMEQLGLRFSGIDLRRTPDGEFVLIECNSMPAFLDIELKTGAPITARLIEDLQEAPLIERPSSYSAAGTYARKREPGNHAYLFDYYDVMSNWRKQASKFKDRIIVNLNEEQKVQMLKQTGSPKAQMELEIHDGKVKVLRVW</sequence>
<evidence type="ECO:0000313" key="4">
    <source>
        <dbReference type="Proteomes" id="UP000447876"/>
    </source>
</evidence>
<evidence type="ECO:0000256" key="1">
    <source>
        <dbReference type="PROSITE-ProRule" id="PRU00409"/>
    </source>
</evidence>
<dbReference type="GO" id="GO:0018169">
    <property type="term" value="F:ribosomal S6-glutamic acid ligase activity"/>
    <property type="evidence" value="ECO:0007669"/>
    <property type="project" value="TreeGrafter"/>
</dbReference>
<dbReference type="OrthoDB" id="9786585at2"/>
<keyword evidence="1" id="KW-0547">Nucleotide-binding</keyword>
<dbReference type="PANTHER" id="PTHR21621">
    <property type="entry name" value="RIBOSOMAL PROTEIN S6 MODIFICATION PROTEIN"/>
    <property type="match status" value="1"/>
</dbReference>
<dbReference type="PANTHER" id="PTHR21621:SF0">
    <property type="entry name" value="BETA-CITRYLGLUTAMATE SYNTHASE B-RELATED"/>
    <property type="match status" value="1"/>
</dbReference>
<dbReference type="InterPro" id="IPR003806">
    <property type="entry name" value="ATP-grasp_PylC-type"/>
</dbReference>
<feature type="domain" description="ATP-grasp" evidence="2">
    <location>
        <begin position="121"/>
        <end position="300"/>
    </location>
</feature>
<dbReference type="Pfam" id="PF02655">
    <property type="entry name" value="ATP-grasp_3"/>
    <property type="match status" value="1"/>
</dbReference>
<organism evidence="3 4">
    <name type="scientific">Paenibacillus woosongensis</name>
    <dbReference type="NCBI Taxonomy" id="307580"/>
    <lineage>
        <taxon>Bacteria</taxon>
        <taxon>Bacillati</taxon>
        <taxon>Bacillota</taxon>
        <taxon>Bacilli</taxon>
        <taxon>Bacillales</taxon>
        <taxon>Paenibacillaceae</taxon>
        <taxon>Paenibacillus</taxon>
    </lineage>
</organism>
<accession>A0A7X2Z393</accession>
<dbReference type="EMBL" id="WNZW01000007">
    <property type="protein sequence ID" value="MUG46685.1"/>
    <property type="molecule type" value="Genomic_DNA"/>
</dbReference>
<comment type="caution">
    <text evidence="3">The sequence shown here is derived from an EMBL/GenBank/DDBJ whole genome shotgun (WGS) entry which is preliminary data.</text>
</comment>
<gene>
    <name evidence="3" type="ORF">GNP95_16985</name>
</gene>
<dbReference type="SUPFAM" id="SSF56059">
    <property type="entry name" value="Glutathione synthetase ATP-binding domain-like"/>
    <property type="match status" value="1"/>
</dbReference>
<dbReference type="AlphaFoldDB" id="A0A7X2Z393"/>
<dbReference type="GO" id="GO:0046872">
    <property type="term" value="F:metal ion binding"/>
    <property type="evidence" value="ECO:0007669"/>
    <property type="project" value="InterPro"/>
</dbReference>
<protein>
    <submittedName>
        <fullName evidence="3">ATP-grasp domain-containing protein</fullName>
    </submittedName>
</protein>
<dbReference type="GO" id="GO:0005737">
    <property type="term" value="C:cytoplasm"/>
    <property type="evidence" value="ECO:0007669"/>
    <property type="project" value="TreeGrafter"/>
</dbReference>
<dbReference type="GO" id="GO:0009432">
    <property type="term" value="P:SOS response"/>
    <property type="evidence" value="ECO:0007669"/>
    <property type="project" value="TreeGrafter"/>
</dbReference>
<keyword evidence="1" id="KW-0067">ATP-binding</keyword>
<evidence type="ECO:0000313" key="3">
    <source>
        <dbReference type="EMBL" id="MUG46685.1"/>
    </source>
</evidence>